<dbReference type="PANTHER" id="PTHR11527">
    <property type="entry name" value="HEAT-SHOCK PROTEIN 20 FAMILY MEMBER"/>
    <property type="match status" value="1"/>
</dbReference>
<reference evidence="4 5" key="1">
    <citation type="submission" date="2018-08" db="EMBL/GenBank/DDBJ databases">
        <title>Genomic Encyclopedia of Type Strains, Phase IV (KMG-IV): sequencing the most valuable type-strain genomes for metagenomic binning, comparative biology and taxonomic classification.</title>
        <authorList>
            <person name="Goeker M."/>
        </authorList>
    </citation>
    <scope>NUCLEOTIDE SEQUENCE [LARGE SCALE GENOMIC DNA]</scope>
    <source>
        <strain evidence="4 5">DSM 23923</strain>
    </source>
</reference>
<proteinExistence type="inferred from homology"/>
<dbReference type="Proteomes" id="UP000256388">
    <property type="component" value="Unassembled WGS sequence"/>
</dbReference>
<sequence length="138" mass="15834">MTVYIRTPYGRFPRYRYWEQFPEQWGPGENQVYFPVDVKEVNDEFTISAMLPGLKPEDIEIQIVNENVTLKGEFKNDIDETANYILQERPSGKFVRTVTLPDTLNAAKADAHMENGILMLVIPKAEEAKPKTIKVASK</sequence>
<name>A0A347ZVN1_9CHLR</name>
<keyword evidence="5" id="KW-1185">Reference proteome</keyword>
<dbReference type="InterPro" id="IPR031107">
    <property type="entry name" value="Small_HSP"/>
</dbReference>
<evidence type="ECO:0000313" key="5">
    <source>
        <dbReference type="Proteomes" id="UP000256388"/>
    </source>
</evidence>
<comment type="caution">
    <text evidence="4">The sequence shown here is derived from an EMBL/GenBank/DDBJ whole genome shotgun (WGS) entry which is preliminary data.</text>
</comment>
<evidence type="ECO:0000313" key="4">
    <source>
        <dbReference type="EMBL" id="REG07057.1"/>
    </source>
</evidence>
<dbReference type="Pfam" id="PF00011">
    <property type="entry name" value="HSP20"/>
    <property type="match status" value="1"/>
</dbReference>
<dbReference type="InterPro" id="IPR002068">
    <property type="entry name" value="A-crystallin/Hsp20_dom"/>
</dbReference>
<dbReference type="Gene3D" id="2.60.40.790">
    <property type="match status" value="1"/>
</dbReference>
<evidence type="ECO:0000256" key="1">
    <source>
        <dbReference type="PROSITE-ProRule" id="PRU00285"/>
    </source>
</evidence>
<evidence type="ECO:0000259" key="3">
    <source>
        <dbReference type="PROSITE" id="PS01031"/>
    </source>
</evidence>
<dbReference type="CDD" id="cd06464">
    <property type="entry name" value="ACD_sHsps-like"/>
    <property type="match status" value="1"/>
</dbReference>
<dbReference type="RefSeq" id="WP_116225536.1">
    <property type="nucleotide sequence ID" value="NZ_AP018437.1"/>
</dbReference>
<dbReference type="AlphaFoldDB" id="A0A347ZVN1"/>
<gene>
    <name evidence="4" type="ORF">DFR64_2260</name>
</gene>
<dbReference type="OrthoDB" id="164604at2"/>
<dbReference type="SUPFAM" id="SSF49764">
    <property type="entry name" value="HSP20-like chaperones"/>
    <property type="match status" value="1"/>
</dbReference>
<organism evidence="4 5">
    <name type="scientific">Pelolinea submarina</name>
    <dbReference type="NCBI Taxonomy" id="913107"/>
    <lineage>
        <taxon>Bacteria</taxon>
        <taxon>Bacillati</taxon>
        <taxon>Chloroflexota</taxon>
        <taxon>Anaerolineae</taxon>
        <taxon>Anaerolineales</taxon>
        <taxon>Anaerolineaceae</taxon>
        <taxon>Pelolinea</taxon>
    </lineage>
</organism>
<comment type="similarity">
    <text evidence="1 2">Belongs to the small heat shock protein (HSP20) family.</text>
</comment>
<dbReference type="PROSITE" id="PS01031">
    <property type="entry name" value="SHSP"/>
    <property type="match status" value="1"/>
</dbReference>
<feature type="domain" description="SHSP" evidence="3">
    <location>
        <begin position="27"/>
        <end position="138"/>
    </location>
</feature>
<evidence type="ECO:0000256" key="2">
    <source>
        <dbReference type="RuleBase" id="RU003616"/>
    </source>
</evidence>
<dbReference type="EMBL" id="QUMS01000003">
    <property type="protein sequence ID" value="REG07057.1"/>
    <property type="molecule type" value="Genomic_DNA"/>
</dbReference>
<accession>A0A347ZVN1</accession>
<protein>
    <submittedName>
        <fullName evidence="4">HSP20 family protein</fullName>
    </submittedName>
</protein>
<dbReference type="InterPro" id="IPR008978">
    <property type="entry name" value="HSP20-like_chaperone"/>
</dbReference>